<keyword evidence="1" id="KW-0378">Hydrolase</keyword>
<dbReference type="RefSeq" id="WP_262096552.1">
    <property type="nucleotide sequence ID" value="NZ_JAOEGN010000011.1"/>
</dbReference>
<reference evidence="4" key="1">
    <citation type="submission" date="2023-07" db="EMBL/GenBank/DDBJ databases">
        <title>Novel Mycoplasma species identified in domestic and wild animals.</title>
        <authorList>
            <person name="Volokhov D.V."/>
            <person name="Furtak V.A."/>
            <person name="Zagorodnyaya T.A."/>
        </authorList>
    </citation>
    <scope>NUCLEOTIDE SEQUENCE [LARGE SCALE GENOMIC DNA]</scope>
    <source>
        <strain evidence="4">92-19</strain>
    </source>
</reference>
<dbReference type="InterPro" id="IPR020084">
    <property type="entry name" value="NUDIX_hydrolase_CS"/>
</dbReference>
<evidence type="ECO:0000313" key="4">
    <source>
        <dbReference type="Proteomes" id="UP001209076"/>
    </source>
</evidence>
<sequence length="165" mass="19195">MKSIYCPHCGMRLLERIIGDEGLVPYCETCSKPVFDHAPVCILTMVINEFEEVALLRQDYVTKTHKVFVAGYYKPGESAEDTVKREVYEEIGQTVESLKFVESFYHERLDTLFLCYISRVKQVPFVLSKEVDEASWYKLPIDESLLNPKGVAYIIYQRYKHHEIG</sequence>
<evidence type="ECO:0000256" key="1">
    <source>
        <dbReference type="ARBA" id="ARBA00022801"/>
    </source>
</evidence>
<dbReference type="EMBL" id="JAOEGN010000011">
    <property type="protein sequence ID" value="MCU0105258.1"/>
    <property type="molecule type" value="Genomic_DNA"/>
</dbReference>
<name>A0ABT2PX12_9MOLU</name>
<evidence type="ECO:0000313" key="3">
    <source>
        <dbReference type="EMBL" id="MCU0105258.1"/>
    </source>
</evidence>
<dbReference type="Gene3D" id="3.90.79.10">
    <property type="entry name" value="Nucleoside Triphosphate Pyrophosphohydrolase"/>
    <property type="match status" value="1"/>
</dbReference>
<feature type="domain" description="Nudix hydrolase" evidence="2">
    <location>
        <begin position="33"/>
        <end position="159"/>
    </location>
</feature>
<dbReference type="SUPFAM" id="SSF55811">
    <property type="entry name" value="Nudix"/>
    <property type="match status" value="1"/>
</dbReference>
<protein>
    <submittedName>
        <fullName evidence="3">NUDIX domain-containing protein</fullName>
    </submittedName>
</protein>
<dbReference type="InterPro" id="IPR015797">
    <property type="entry name" value="NUDIX_hydrolase-like_dom_sf"/>
</dbReference>
<organism evidence="3 4">
    <name type="scientific">Paracholeplasma vituli</name>
    <dbReference type="NCBI Taxonomy" id="69473"/>
    <lineage>
        <taxon>Bacteria</taxon>
        <taxon>Bacillati</taxon>
        <taxon>Mycoplasmatota</taxon>
        <taxon>Mollicutes</taxon>
        <taxon>Acholeplasmatales</taxon>
        <taxon>Acholeplasmataceae</taxon>
        <taxon>Paracholeplasma</taxon>
    </lineage>
</organism>
<dbReference type="Proteomes" id="UP001209076">
    <property type="component" value="Unassembled WGS sequence"/>
</dbReference>
<dbReference type="PROSITE" id="PS51462">
    <property type="entry name" value="NUDIX"/>
    <property type="match status" value="1"/>
</dbReference>
<dbReference type="PROSITE" id="PS00893">
    <property type="entry name" value="NUDIX_BOX"/>
    <property type="match status" value="1"/>
</dbReference>
<gene>
    <name evidence="3" type="ORF">N7603_06265</name>
</gene>
<comment type="caution">
    <text evidence="3">The sequence shown here is derived from an EMBL/GenBank/DDBJ whole genome shotgun (WGS) entry which is preliminary data.</text>
</comment>
<dbReference type="InterPro" id="IPR000086">
    <property type="entry name" value="NUDIX_hydrolase_dom"/>
</dbReference>
<keyword evidence="4" id="KW-1185">Reference proteome</keyword>
<accession>A0ABT2PX12</accession>
<dbReference type="Pfam" id="PF00293">
    <property type="entry name" value="NUDIX"/>
    <property type="match status" value="1"/>
</dbReference>
<evidence type="ECO:0000259" key="2">
    <source>
        <dbReference type="PROSITE" id="PS51462"/>
    </source>
</evidence>
<proteinExistence type="predicted"/>